<evidence type="ECO:0000313" key="8">
    <source>
        <dbReference type="Proteomes" id="UP001632038"/>
    </source>
</evidence>
<evidence type="ECO:0000256" key="3">
    <source>
        <dbReference type="ARBA" id="ARBA00022692"/>
    </source>
</evidence>
<protein>
    <recommendedName>
        <fullName evidence="9">Protein RER1</fullName>
    </recommendedName>
</protein>
<dbReference type="Proteomes" id="UP001632038">
    <property type="component" value="Unassembled WGS sequence"/>
</dbReference>
<dbReference type="Pfam" id="PF03248">
    <property type="entry name" value="Rer1"/>
    <property type="match status" value="1"/>
</dbReference>
<evidence type="ECO:0000256" key="1">
    <source>
        <dbReference type="ARBA" id="ARBA00004141"/>
    </source>
</evidence>
<dbReference type="GO" id="GO:0005737">
    <property type="term" value="C:cytoplasm"/>
    <property type="evidence" value="ECO:0007669"/>
    <property type="project" value="UniProtKB-ARBA"/>
</dbReference>
<proteinExistence type="inferred from homology"/>
<accession>A0ABD3D1L0</accession>
<feature type="transmembrane region" description="Helical" evidence="6">
    <location>
        <begin position="129"/>
        <end position="147"/>
    </location>
</feature>
<organism evidence="7 8">
    <name type="scientific">Castilleja foliolosa</name>
    <dbReference type="NCBI Taxonomy" id="1961234"/>
    <lineage>
        <taxon>Eukaryota</taxon>
        <taxon>Viridiplantae</taxon>
        <taxon>Streptophyta</taxon>
        <taxon>Embryophyta</taxon>
        <taxon>Tracheophyta</taxon>
        <taxon>Spermatophyta</taxon>
        <taxon>Magnoliopsida</taxon>
        <taxon>eudicotyledons</taxon>
        <taxon>Gunneridae</taxon>
        <taxon>Pentapetalae</taxon>
        <taxon>asterids</taxon>
        <taxon>lamiids</taxon>
        <taxon>Lamiales</taxon>
        <taxon>Orobanchaceae</taxon>
        <taxon>Pedicularideae</taxon>
        <taxon>Castillejinae</taxon>
        <taxon>Castilleja</taxon>
    </lineage>
</organism>
<evidence type="ECO:0000256" key="2">
    <source>
        <dbReference type="ARBA" id="ARBA00006070"/>
    </source>
</evidence>
<dbReference type="PANTHER" id="PTHR10743:SF17">
    <property type="entry name" value="PROTEIN RER1A"/>
    <property type="match status" value="1"/>
</dbReference>
<keyword evidence="5 6" id="KW-0472">Membrane</keyword>
<evidence type="ECO:0008006" key="9">
    <source>
        <dbReference type="Google" id="ProtNLM"/>
    </source>
</evidence>
<comment type="similarity">
    <text evidence="2">Belongs to the RER1 family.</text>
</comment>
<evidence type="ECO:0000256" key="6">
    <source>
        <dbReference type="SAM" id="Phobius"/>
    </source>
</evidence>
<keyword evidence="8" id="KW-1185">Reference proteome</keyword>
<comment type="caution">
    <text evidence="7">The sequence shown here is derived from an EMBL/GenBank/DDBJ whole genome shotgun (WGS) entry which is preliminary data.</text>
</comment>
<reference evidence="8" key="1">
    <citation type="journal article" date="2024" name="IScience">
        <title>Strigolactones Initiate the Formation of Haustorium-like Structures in Castilleja.</title>
        <authorList>
            <person name="Buerger M."/>
            <person name="Peterson D."/>
            <person name="Chory J."/>
        </authorList>
    </citation>
    <scope>NUCLEOTIDE SEQUENCE [LARGE SCALE GENOMIC DNA]</scope>
</reference>
<dbReference type="InterPro" id="IPR004932">
    <property type="entry name" value="Rer1"/>
</dbReference>
<evidence type="ECO:0000313" key="7">
    <source>
        <dbReference type="EMBL" id="KAL3636156.1"/>
    </source>
</evidence>
<name>A0ABD3D1L0_9LAMI</name>
<feature type="transmembrane region" description="Helical" evidence="6">
    <location>
        <begin position="46"/>
        <end position="65"/>
    </location>
</feature>
<sequence length="174" mass="20734">MEIKNRLQYYKDKLKGQFRHRWISTFVLACFYAIRVYLYGYYVVTFFLGILLSCFTILLLTSIILPDHPDPDPPVSSDAQPIMPIKEFDELRPFVPYLHEFTFWCIVNMLFCVASSTTFIPMLNLDVYPYGYTLFVFWILITLILVLDQLDNMKKYKYIPFYYGDKKQGEYKGK</sequence>
<evidence type="ECO:0000256" key="5">
    <source>
        <dbReference type="ARBA" id="ARBA00023136"/>
    </source>
</evidence>
<keyword evidence="3 6" id="KW-0812">Transmembrane</keyword>
<keyword evidence="4 6" id="KW-1133">Transmembrane helix</keyword>
<feature type="transmembrane region" description="Helical" evidence="6">
    <location>
        <begin position="101"/>
        <end position="123"/>
    </location>
</feature>
<dbReference type="EMBL" id="JAVIJP010000027">
    <property type="protein sequence ID" value="KAL3636156.1"/>
    <property type="molecule type" value="Genomic_DNA"/>
</dbReference>
<gene>
    <name evidence="7" type="ORF">CASFOL_020703</name>
</gene>
<dbReference type="AlphaFoldDB" id="A0ABD3D1L0"/>
<dbReference type="PANTHER" id="PTHR10743">
    <property type="entry name" value="PROTEIN RER1"/>
    <property type="match status" value="1"/>
</dbReference>
<comment type="subcellular location">
    <subcellularLocation>
        <location evidence="1">Membrane</location>
        <topology evidence="1">Multi-pass membrane protein</topology>
    </subcellularLocation>
</comment>
<dbReference type="GO" id="GO:0016020">
    <property type="term" value="C:membrane"/>
    <property type="evidence" value="ECO:0007669"/>
    <property type="project" value="UniProtKB-SubCell"/>
</dbReference>
<evidence type="ECO:0000256" key="4">
    <source>
        <dbReference type="ARBA" id="ARBA00022989"/>
    </source>
</evidence>
<feature type="transmembrane region" description="Helical" evidence="6">
    <location>
        <begin position="21"/>
        <end position="40"/>
    </location>
</feature>